<proteinExistence type="predicted"/>
<accession>C9SI83</accession>
<dbReference type="RefSeq" id="XP_003005159.1">
    <property type="nucleotide sequence ID" value="XM_003005113.1"/>
</dbReference>
<dbReference type="GeneID" id="9530378"/>
<name>C9SI83_VERA1</name>
<dbReference type="HOGENOM" id="CLU_2943596_0_0_1"/>
<protein>
    <submittedName>
        <fullName evidence="1">Predicted protein</fullName>
    </submittedName>
</protein>
<dbReference type="KEGG" id="val:VDBG_04765"/>
<evidence type="ECO:0000313" key="1">
    <source>
        <dbReference type="EMBL" id="EEY18656.1"/>
    </source>
</evidence>
<dbReference type="Proteomes" id="UP000008698">
    <property type="component" value="Unassembled WGS sequence"/>
</dbReference>
<reference evidence="2" key="1">
    <citation type="journal article" date="2011" name="PLoS Pathog.">
        <title>Comparative genomics yields insights into niche adaptation of plant vascular wilt pathogens.</title>
        <authorList>
            <person name="Klosterman S.J."/>
            <person name="Subbarao K.V."/>
            <person name="Kang S."/>
            <person name="Veronese P."/>
            <person name="Gold S.E."/>
            <person name="Thomma B.P.H.J."/>
            <person name="Chen Z."/>
            <person name="Henrissat B."/>
            <person name="Lee Y.-H."/>
            <person name="Park J."/>
            <person name="Garcia-Pedrajas M.D."/>
            <person name="Barbara D.J."/>
            <person name="Anchieta A."/>
            <person name="de Jonge R."/>
            <person name="Santhanam P."/>
            <person name="Maruthachalam K."/>
            <person name="Atallah Z."/>
            <person name="Amyotte S.G."/>
            <person name="Paz Z."/>
            <person name="Inderbitzin P."/>
            <person name="Hayes R.J."/>
            <person name="Heiman D.I."/>
            <person name="Young S."/>
            <person name="Zeng Q."/>
            <person name="Engels R."/>
            <person name="Galagan J."/>
            <person name="Cuomo C.A."/>
            <person name="Dobinson K.F."/>
            <person name="Ma L.-J."/>
        </authorList>
    </citation>
    <scope>NUCLEOTIDE SEQUENCE [LARGE SCALE GENOMIC DNA]</scope>
    <source>
        <strain evidence="2">VaMs.102 / ATCC MYA-4576 / FGSC 10136</strain>
    </source>
</reference>
<gene>
    <name evidence="1" type="ORF">VDBG_04765</name>
</gene>
<sequence>MPQIVSDIAQGDPTMDFQPRPRQARTVLKRPFPTLASFVGARLVRSLDRYCIRNTWIIED</sequence>
<organism evidence="2">
    <name type="scientific">Verticillium alfalfae (strain VaMs.102 / ATCC MYA-4576 / FGSC 10136)</name>
    <name type="common">Verticillium wilt of alfalfa</name>
    <name type="synonym">Verticillium albo-atrum</name>
    <dbReference type="NCBI Taxonomy" id="526221"/>
    <lineage>
        <taxon>Eukaryota</taxon>
        <taxon>Fungi</taxon>
        <taxon>Dikarya</taxon>
        <taxon>Ascomycota</taxon>
        <taxon>Pezizomycotina</taxon>
        <taxon>Sordariomycetes</taxon>
        <taxon>Hypocreomycetidae</taxon>
        <taxon>Glomerellales</taxon>
        <taxon>Plectosphaerellaceae</taxon>
        <taxon>Verticillium</taxon>
    </lineage>
</organism>
<evidence type="ECO:0000313" key="2">
    <source>
        <dbReference type="Proteomes" id="UP000008698"/>
    </source>
</evidence>
<keyword evidence="2" id="KW-1185">Reference proteome</keyword>
<dbReference type="EMBL" id="DS985218">
    <property type="protein sequence ID" value="EEY18656.1"/>
    <property type="molecule type" value="Genomic_DNA"/>
</dbReference>
<dbReference type="AlphaFoldDB" id="C9SI83"/>